<organism evidence="2 3">
    <name type="scientific">Protea cynaroides</name>
    <dbReference type="NCBI Taxonomy" id="273540"/>
    <lineage>
        <taxon>Eukaryota</taxon>
        <taxon>Viridiplantae</taxon>
        <taxon>Streptophyta</taxon>
        <taxon>Embryophyta</taxon>
        <taxon>Tracheophyta</taxon>
        <taxon>Spermatophyta</taxon>
        <taxon>Magnoliopsida</taxon>
        <taxon>Proteales</taxon>
        <taxon>Proteaceae</taxon>
        <taxon>Protea</taxon>
    </lineage>
</organism>
<dbReference type="Proteomes" id="UP001141806">
    <property type="component" value="Unassembled WGS sequence"/>
</dbReference>
<protein>
    <submittedName>
        <fullName evidence="2">Uncharacterized protein</fullName>
    </submittedName>
</protein>
<feature type="region of interest" description="Disordered" evidence="1">
    <location>
        <begin position="109"/>
        <end position="140"/>
    </location>
</feature>
<dbReference type="PANTHER" id="PTHR34659:SF1">
    <property type="entry name" value="PROTEIN EGT2"/>
    <property type="match status" value="1"/>
</dbReference>
<reference evidence="2" key="1">
    <citation type="journal article" date="2023" name="Plant J.">
        <title>The genome of the king protea, Protea cynaroides.</title>
        <authorList>
            <person name="Chang J."/>
            <person name="Duong T.A."/>
            <person name="Schoeman C."/>
            <person name="Ma X."/>
            <person name="Roodt D."/>
            <person name="Barker N."/>
            <person name="Li Z."/>
            <person name="Van de Peer Y."/>
            <person name="Mizrachi E."/>
        </authorList>
    </citation>
    <scope>NUCLEOTIDE SEQUENCE</scope>
    <source>
        <tissue evidence="2">Young leaves</tissue>
    </source>
</reference>
<dbReference type="OrthoDB" id="778244at2759"/>
<comment type="caution">
    <text evidence="2">The sequence shown here is derived from an EMBL/GenBank/DDBJ whole genome shotgun (WGS) entry which is preliminary data.</text>
</comment>
<dbReference type="EMBL" id="JAMYWD010000001">
    <property type="protein sequence ID" value="KAJ4982469.1"/>
    <property type="molecule type" value="Genomic_DNA"/>
</dbReference>
<dbReference type="AlphaFoldDB" id="A0A9Q0R4E6"/>
<proteinExistence type="predicted"/>
<feature type="region of interest" description="Disordered" evidence="1">
    <location>
        <begin position="161"/>
        <end position="181"/>
    </location>
</feature>
<evidence type="ECO:0000313" key="2">
    <source>
        <dbReference type="EMBL" id="KAJ4982469.1"/>
    </source>
</evidence>
<feature type="compositionally biased region" description="Basic and acidic residues" evidence="1">
    <location>
        <begin position="165"/>
        <end position="179"/>
    </location>
</feature>
<evidence type="ECO:0000313" key="3">
    <source>
        <dbReference type="Proteomes" id="UP001141806"/>
    </source>
</evidence>
<name>A0A9Q0R4E6_9MAGN</name>
<dbReference type="PANTHER" id="PTHR34659">
    <property type="entry name" value="BNAA05G11610D PROTEIN"/>
    <property type="match status" value="1"/>
</dbReference>
<dbReference type="InterPro" id="IPR053273">
    <property type="entry name" value="CST_Regulator"/>
</dbReference>
<gene>
    <name evidence="2" type="ORF">NE237_033306</name>
</gene>
<evidence type="ECO:0000256" key="1">
    <source>
        <dbReference type="SAM" id="MobiDB-lite"/>
    </source>
</evidence>
<sequence length="462" mass="50649">MCSSVASNDWAEITTFWCGKHVYALSAFSFLGFDYQTLLWEECHHVGVSIEEIGLCYISWKKFEAMCLEVEDIVCQETTKYVENQVQSVGVSVKKFYAEIVQDLLPPSFEDSEKSKEGINGNPIKEEVPPAKESKKVGPDWKDLSRGSSVMVFPNISHLPPLSEDPIKGTDSDLSREQNEDSSVTYGMLKFGVEESTIEDKLSSPKVLEAITPSGNDLNGASLLTGLHNENNDKTCDTTATALTLTSVDVAQCNSNQGIGKIRNEIVDAMDCTTDVSSASSASLVLADSFLKSEAGSGPVPSGGIPPIELNDNSKNCITVSSMRGNGQKDYDDCAVIDAILLPPDNVRSDGYNEEMAVRSDEESINECHRVKLEESCVLVDSDELHIVSQRISKNRSYKKKLRDAFASRMKSGKKQEYERLALLCGDIDTGTNNQIAGSSQISFLPKKLPSQDLCDSEWEIV</sequence>
<feature type="compositionally biased region" description="Basic and acidic residues" evidence="1">
    <location>
        <begin position="124"/>
        <end position="140"/>
    </location>
</feature>
<accession>A0A9Q0R4E6</accession>
<keyword evidence="3" id="KW-1185">Reference proteome</keyword>